<sequence>MNVLPLDYDACAFSTDGRYVASAVYNRLIVKAQPFSGPHVVATAAHAIDGLQWNLASNLILCTEFSKGVVQVYDVRAEKWIRTLRCGYFKFVAAEWIGRNKILLTLEFHMALAVFNLLKNSIVYIEIPKPIWPCAVFDSDGTHMFVVSKINGYEKLLMMSSRSLDRIIYIQDIIGPCNGLNKSPNNRFICVFNDVKLAILDFLSGNVIGSVETISLNAVSWAPNSKYLALGCSLGDIVVLASSNEFNIEFKFSCSLLNEDYDFFIESGGVLIQSNPSKTFINNVSTKISFIVWSFNCTYLSTYEEDSTFLFIWQKYRLICLIKLSKKIKKMQWSPSENKLCVAYGTDLIFFWTEGQTPKLQTSPKLVDGTSLLVSNLSWSFNNRDMILSDGKKCLLFTT</sequence>
<dbReference type="InterPro" id="IPR052778">
    <property type="entry name" value="Centrosome-WD_assoc"/>
</dbReference>
<reference evidence="1" key="1">
    <citation type="submission" date="2017-10" db="EMBL/GenBank/DDBJ databases">
        <title>Transcriptome Assembly of Sugarcane Aphid Adults.</title>
        <authorList>
            <person name="Scully E.D."/>
            <person name="Palmer N.A."/>
            <person name="Geib S.M."/>
            <person name="Sarath G."/>
            <person name="Sattler S.E."/>
        </authorList>
    </citation>
    <scope>NUCLEOTIDE SEQUENCE</scope>
    <source>
        <tissue evidence="1">Whole body</tissue>
    </source>
</reference>
<gene>
    <name evidence="1" type="primary">WRAP73</name>
</gene>
<protein>
    <submittedName>
        <fullName evidence="1">WD repeat-containing protein WRAP73</fullName>
    </submittedName>
</protein>
<name>A0A2H8TDX9_9HEMI</name>
<evidence type="ECO:0000313" key="1">
    <source>
        <dbReference type="EMBL" id="MBW12301.1"/>
    </source>
</evidence>
<dbReference type="PANTHER" id="PTHR16220:SF0">
    <property type="entry name" value="WD REPEAT-CONTAINING PROTEIN WRAP73"/>
    <property type="match status" value="1"/>
</dbReference>
<dbReference type="GO" id="GO:1990811">
    <property type="term" value="C:MWP complex"/>
    <property type="evidence" value="ECO:0007669"/>
    <property type="project" value="TreeGrafter"/>
</dbReference>
<dbReference type="InterPro" id="IPR011047">
    <property type="entry name" value="Quinoprotein_ADH-like_sf"/>
</dbReference>
<dbReference type="SUPFAM" id="SSF50998">
    <property type="entry name" value="Quinoprotein alcohol dehydrogenase-like"/>
    <property type="match status" value="1"/>
</dbReference>
<accession>A0A2H8TDX9</accession>
<dbReference type="EMBL" id="GFXV01000496">
    <property type="protein sequence ID" value="MBW12301.1"/>
    <property type="molecule type" value="Transcribed_RNA"/>
</dbReference>
<dbReference type="PANTHER" id="PTHR16220">
    <property type="entry name" value="WD REPEAT PROTEIN 8-RELATED"/>
    <property type="match status" value="1"/>
</dbReference>
<dbReference type="GO" id="GO:0005815">
    <property type="term" value="C:microtubule organizing center"/>
    <property type="evidence" value="ECO:0007669"/>
    <property type="project" value="TreeGrafter"/>
</dbReference>
<dbReference type="AlphaFoldDB" id="A0A2H8TDX9"/>
<proteinExistence type="predicted"/>
<dbReference type="InterPro" id="IPR015943">
    <property type="entry name" value="WD40/YVTN_repeat-like_dom_sf"/>
</dbReference>
<dbReference type="Gene3D" id="2.130.10.10">
    <property type="entry name" value="YVTN repeat-like/Quinoprotein amine dehydrogenase"/>
    <property type="match status" value="2"/>
</dbReference>
<dbReference type="OrthoDB" id="308690at2759"/>
<organism evidence="1">
    <name type="scientific">Melanaphis sacchari</name>
    <dbReference type="NCBI Taxonomy" id="742174"/>
    <lineage>
        <taxon>Eukaryota</taxon>
        <taxon>Metazoa</taxon>
        <taxon>Ecdysozoa</taxon>
        <taxon>Arthropoda</taxon>
        <taxon>Hexapoda</taxon>
        <taxon>Insecta</taxon>
        <taxon>Pterygota</taxon>
        <taxon>Neoptera</taxon>
        <taxon>Paraneoptera</taxon>
        <taxon>Hemiptera</taxon>
        <taxon>Sternorrhyncha</taxon>
        <taxon>Aphidomorpha</taxon>
        <taxon>Aphidoidea</taxon>
        <taxon>Aphididae</taxon>
        <taxon>Aphidini</taxon>
        <taxon>Melanaphis</taxon>
    </lineage>
</organism>